<dbReference type="AlphaFoldDB" id="A0A0L0HBN5"/>
<name>A0A0L0HBN5_SPIPD</name>
<dbReference type="GO" id="GO:0016020">
    <property type="term" value="C:membrane"/>
    <property type="evidence" value="ECO:0007669"/>
    <property type="project" value="UniProtKB-SubCell"/>
</dbReference>
<dbReference type="InParanoid" id="A0A0L0HBN5"/>
<reference evidence="9 10" key="1">
    <citation type="submission" date="2009-08" db="EMBL/GenBank/DDBJ databases">
        <title>The Genome Sequence of Spizellomyces punctatus strain DAOM BR117.</title>
        <authorList>
            <consortium name="The Broad Institute Genome Sequencing Platform"/>
            <person name="Russ C."/>
            <person name="Cuomo C."/>
            <person name="Shea T."/>
            <person name="Young S.K."/>
            <person name="Zeng Q."/>
            <person name="Koehrsen M."/>
            <person name="Haas B."/>
            <person name="Borodovsky M."/>
            <person name="Guigo R."/>
            <person name="Alvarado L."/>
            <person name="Berlin A."/>
            <person name="Bochicchio J."/>
            <person name="Borenstein D."/>
            <person name="Chapman S."/>
            <person name="Chen Z."/>
            <person name="Engels R."/>
            <person name="Freedman E."/>
            <person name="Gellesch M."/>
            <person name="Goldberg J."/>
            <person name="Griggs A."/>
            <person name="Gujja S."/>
            <person name="Heiman D."/>
            <person name="Hepburn T."/>
            <person name="Howarth C."/>
            <person name="Jen D."/>
            <person name="Larson L."/>
            <person name="Lewis B."/>
            <person name="Mehta T."/>
            <person name="Park D."/>
            <person name="Pearson M."/>
            <person name="Roberts A."/>
            <person name="Saif S."/>
            <person name="Shenoy N."/>
            <person name="Sisk P."/>
            <person name="Stolte C."/>
            <person name="Sykes S."/>
            <person name="Thomson T."/>
            <person name="Walk T."/>
            <person name="White J."/>
            <person name="Yandava C."/>
            <person name="Burger G."/>
            <person name="Gray M.W."/>
            <person name="Holland P.W.H."/>
            <person name="King N."/>
            <person name="Lang F.B.F."/>
            <person name="Roger A.J."/>
            <person name="Ruiz-Trillo I."/>
            <person name="Lander E."/>
            <person name="Nusbaum C."/>
        </authorList>
    </citation>
    <scope>NUCLEOTIDE SEQUENCE [LARGE SCALE GENOMIC DNA]</scope>
    <source>
        <strain evidence="9 10">DAOM BR117</strain>
    </source>
</reference>
<dbReference type="PANTHER" id="PTHR20961:SF38">
    <property type="entry name" value="PROTEIN O-LINKED-MANNOSE BETA-1,4-N-ACETYLGLUCOSAMINYLTRANSFERASE 2"/>
    <property type="match status" value="1"/>
</dbReference>
<dbReference type="PANTHER" id="PTHR20961">
    <property type="entry name" value="GLYCOSYLTRANSFERASE"/>
    <property type="match status" value="1"/>
</dbReference>
<dbReference type="RefSeq" id="XP_016606391.1">
    <property type="nucleotide sequence ID" value="XM_016754266.1"/>
</dbReference>
<evidence type="ECO:0000256" key="3">
    <source>
        <dbReference type="ARBA" id="ARBA00022679"/>
    </source>
</evidence>
<dbReference type="Pfam" id="PF04577">
    <property type="entry name" value="Glyco_transf_61"/>
    <property type="match status" value="1"/>
</dbReference>
<protein>
    <recommendedName>
        <fullName evidence="8">Glycosyltransferase 61 catalytic domain-containing protein</fullName>
    </recommendedName>
</protein>
<dbReference type="EMBL" id="KQ257460">
    <property type="protein sequence ID" value="KNC98351.1"/>
    <property type="molecule type" value="Genomic_DNA"/>
</dbReference>
<evidence type="ECO:0000256" key="7">
    <source>
        <dbReference type="ARBA" id="ARBA00023180"/>
    </source>
</evidence>
<evidence type="ECO:0000259" key="8">
    <source>
        <dbReference type="Pfam" id="PF04577"/>
    </source>
</evidence>
<evidence type="ECO:0000256" key="4">
    <source>
        <dbReference type="ARBA" id="ARBA00022692"/>
    </source>
</evidence>
<dbReference type="InterPro" id="IPR007657">
    <property type="entry name" value="Glycosyltransferase_61"/>
</dbReference>
<organism evidence="9 10">
    <name type="scientific">Spizellomyces punctatus (strain DAOM BR117)</name>
    <dbReference type="NCBI Taxonomy" id="645134"/>
    <lineage>
        <taxon>Eukaryota</taxon>
        <taxon>Fungi</taxon>
        <taxon>Fungi incertae sedis</taxon>
        <taxon>Chytridiomycota</taxon>
        <taxon>Chytridiomycota incertae sedis</taxon>
        <taxon>Chytridiomycetes</taxon>
        <taxon>Spizellomycetales</taxon>
        <taxon>Spizellomycetaceae</taxon>
        <taxon>Spizellomyces</taxon>
    </lineage>
</organism>
<dbReference type="GeneID" id="27689393"/>
<keyword evidence="7" id="KW-0325">Glycoprotein</keyword>
<keyword evidence="6" id="KW-0472">Membrane</keyword>
<feature type="domain" description="Glycosyltransferase 61 catalytic" evidence="8">
    <location>
        <begin position="227"/>
        <end position="406"/>
    </location>
</feature>
<comment type="subcellular location">
    <subcellularLocation>
        <location evidence="1">Membrane</location>
        <topology evidence="1">Single-pass membrane protein</topology>
    </subcellularLocation>
</comment>
<dbReference type="VEuPathDB" id="FungiDB:SPPG_06060"/>
<evidence type="ECO:0000313" key="10">
    <source>
        <dbReference type="Proteomes" id="UP000053201"/>
    </source>
</evidence>
<keyword evidence="10" id="KW-1185">Reference proteome</keyword>
<keyword evidence="2" id="KW-0328">Glycosyltransferase</keyword>
<keyword evidence="5" id="KW-1133">Transmembrane helix</keyword>
<gene>
    <name evidence="9" type="ORF">SPPG_06060</name>
</gene>
<dbReference type="eggNOG" id="ENOG502RYQK">
    <property type="taxonomic scope" value="Eukaryota"/>
</dbReference>
<dbReference type="InterPro" id="IPR049625">
    <property type="entry name" value="Glyco_transf_61_cat"/>
</dbReference>
<proteinExistence type="predicted"/>
<evidence type="ECO:0000256" key="5">
    <source>
        <dbReference type="ARBA" id="ARBA00022989"/>
    </source>
</evidence>
<dbReference type="Proteomes" id="UP000053201">
    <property type="component" value="Unassembled WGS sequence"/>
</dbReference>
<dbReference type="GO" id="GO:0016757">
    <property type="term" value="F:glycosyltransferase activity"/>
    <property type="evidence" value="ECO:0007669"/>
    <property type="project" value="UniProtKB-KW"/>
</dbReference>
<dbReference type="OMA" id="APLIHPW"/>
<sequence>MKTKKVIILQVLLVTIFVGTYIAGSRTTTSTLTVLRVPRSVEVESRQDSVPQSKPRILNNATNGQESKKWAPYVYSSCDSTWMPAHFAPCIKERMNQGSSCSLNPTAPCIAEAEELIFPDFEIREPGFHNATYRNYWVSSVTDPRRDFHGRMHWVHNGWARYSGQFGQNFILTNAGYEATPLADSWSAGACMAWDTDFSAMLRPVANGAAKKVRKALFAASPDSWSFQHFLDRTTHLAIQAGEHIDTDTYVVSGAKQRQEPVKEMWNLAFGVKADHLVSSPITAETLIFPCRSVLIHPYFQIRFAELMGVARTRPMSERKVVLYLSRNQDNTLNGGRRIVNEDALLSAVTKLVEERQQGEELVIYDHRKFSTMQEVVSFWSSVRAVFGPHGSAFHNHWFAPKNTMLIEFVPRDRFQILWWEQSALLGQTYWPFALASENAQHDMKVPVDAVVSILRENLGKIPEPVLRKYYPWDTGY</sequence>
<keyword evidence="4" id="KW-0812">Transmembrane</keyword>
<evidence type="ECO:0000313" key="9">
    <source>
        <dbReference type="EMBL" id="KNC98351.1"/>
    </source>
</evidence>
<evidence type="ECO:0000256" key="2">
    <source>
        <dbReference type="ARBA" id="ARBA00022676"/>
    </source>
</evidence>
<evidence type="ECO:0000256" key="6">
    <source>
        <dbReference type="ARBA" id="ARBA00023136"/>
    </source>
</evidence>
<evidence type="ECO:0000256" key="1">
    <source>
        <dbReference type="ARBA" id="ARBA00004167"/>
    </source>
</evidence>
<dbReference type="OrthoDB" id="529273at2759"/>
<keyword evidence="3" id="KW-0808">Transferase</keyword>
<accession>A0A0L0HBN5</accession>